<protein>
    <submittedName>
        <fullName evidence="1">Uncharacterized protein</fullName>
    </submittedName>
</protein>
<evidence type="ECO:0000313" key="1">
    <source>
        <dbReference type="EMBL" id="MSS57539.1"/>
    </source>
</evidence>
<proteinExistence type="predicted"/>
<dbReference type="Proteomes" id="UP000461880">
    <property type="component" value="Unassembled WGS sequence"/>
</dbReference>
<dbReference type="EMBL" id="VUMN01000001">
    <property type="protein sequence ID" value="MSS57539.1"/>
    <property type="molecule type" value="Genomic_DNA"/>
</dbReference>
<organism evidence="1 2">
    <name type="scientific">Stecheria intestinalis</name>
    <dbReference type="NCBI Taxonomy" id="2606630"/>
    <lineage>
        <taxon>Bacteria</taxon>
        <taxon>Bacillati</taxon>
        <taxon>Bacillota</taxon>
        <taxon>Erysipelotrichia</taxon>
        <taxon>Erysipelotrichales</taxon>
        <taxon>Erysipelotrichaceae</taxon>
        <taxon>Stecheria</taxon>
    </lineage>
</organism>
<keyword evidence="2" id="KW-1185">Reference proteome</keyword>
<sequence length="85" mass="9851">MMKEQVRVFLEFPVSQKMYECVLPCSASFRECMKLLRPLLSGEIGSSYRIDEETCIYEKEHLCRCDMDVPLGSLKAEDGMTFLML</sequence>
<gene>
    <name evidence="1" type="ORF">FYJ51_01260</name>
</gene>
<evidence type="ECO:0000313" key="2">
    <source>
        <dbReference type="Proteomes" id="UP000461880"/>
    </source>
</evidence>
<dbReference type="RefSeq" id="WP_105303795.1">
    <property type="nucleotide sequence ID" value="NZ_JAQXPC010000025.1"/>
</dbReference>
<reference evidence="1 2" key="1">
    <citation type="submission" date="2019-08" db="EMBL/GenBank/DDBJ databases">
        <title>In-depth cultivation of the pig gut microbiome towards novel bacterial diversity and tailored functional studies.</title>
        <authorList>
            <person name="Wylensek D."/>
            <person name="Hitch T.C.A."/>
            <person name="Clavel T."/>
        </authorList>
    </citation>
    <scope>NUCLEOTIDE SEQUENCE [LARGE SCALE GENOMIC DNA]</scope>
    <source>
        <strain evidence="1 2">Oil+RF-744-GAM-WT-6</strain>
    </source>
</reference>
<accession>A0A7X2NQ37</accession>
<comment type="caution">
    <text evidence="1">The sequence shown here is derived from an EMBL/GenBank/DDBJ whole genome shotgun (WGS) entry which is preliminary data.</text>
</comment>
<dbReference type="AlphaFoldDB" id="A0A7X2NQ37"/>
<name>A0A7X2NQ37_9FIRM</name>